<dbReference type="RefSeq" id="WP_090828052.1">
    <property type="nucleotide sequence ID" value="NZ_FOBH01000003.1"/>
</dbReference>
<evidence type="ECO:0008006" key="3">
    <source>
        <dbReference type="Google" id="ProtNLM"/>
    </source>
</evidence>
<sequence length="56" mass="6411">MRDPEIPSDPDTISCEVCFKEIPVSEAVNEEATDYVLHFCGLECYSEWRKQGRASE</sequence>
<evidence type="ECO:0000313" key="2">
    <source>
        <dbReference type="Proteomes" id="UP000198620"/>
    </source>
</evidence>
<organism evidence="1 2">
    <name type="scientific">Nitrosovibrio tenuis</name>
    <dbReference type="NCBI Taxonomy" id="1233"/>
    <lineage>
        <taxon>Bacteria</taxon>
        <taxon>Pseudomonadati</taxon>
        <taxon>Pseudomonadota</taxon>
        <taxon>Betaproteobacteria</taxon>
        <taxon>Nitrosomonadales</taxon>
        <taxon>Nitrosomonadaceae</taxon>
        <taxon>Nitrosovibrio</taxon>
    </lineage>
</organism>
<dbReference type="OrthoDB" id="9813903at2"/>
<dbReference type="InterPro" id="IPR021767">
    <property type="entry name" value="TnpM"/>
</dbReference>
<protein>
    <recommendedName>
        <fullName evidence="3">DUF3330 domain-containing protein</fullName>
    </recommendedName>
</protein>
<dbReference type="Proteomes" id="UP000198620">
    <property type="component" value="Unassembled WGS sequence"/>
</dbReference>
<proteinExistence type="predicted"/>
<evidence type="ECO:0000313" key="1">
    <source>
        <dbReference type="EMBL" id="SEK85032.1"/>
    </source>
</evidence>
<dbReference type="Pfam" id="PF11809">
    <property type="entry name" value="DUF3330"/>
    <property type="match status" value="1"/>
</dbReference>
<accession>A0A1H7KE40</accession>
<dbReference type="STRING" id="1233.SAMN05216387_103195"/>
<reference evidence="1 2" key="1">
    <citation type="submission" date="2016-10" db="EMBL/GenBank/DDBJ databases">
        <authorList>
            <person name="de Groot N.N."/>
        </authorList>
    </citation>
    <scope>NUCLEOTIDE SEQUENCE [LARGE SCALE GENOMIC DNA]</scope>
    <source>
        <strain evidence="1 2">Nv1</strain>
    </source>
</reference>
<name>A0A1H7KE40_9PROT</name>
<gene>
    <name evidence="1" type="ORF">SAMN05216387_103195</name>
</gene>
<keyword evidence="2" id="KW-1185">Reference proteome</keyword>
<dbReference type="EMBL" id="FOBH01000003">
    <property type="protein sequence ID" value="SEK85032.1"/>
    <property type="molecule type" value="Genomic_DNA"/>
</dbReference>
<dbReference type="AlphaFoldDB" id="A0A1H7KE40"/>